<name>A0AAN7C0D0_9PEZI</name>
<dbReference type="Gene3D" id="1.20.58.340">
    <property type="entry name" value="Magnesium transport protein CorA, transmembrane region"/>
    <property type="match status" value="1"/>
</dbReference>
<dbReference type="AlphaFoldDB" id="A0AAN7C0D0"/>
<evidence type="ECO:0000256" key="1">
    <source>
        <dbReference type="SAM" id="Phobius"/>
    </source>
</evidence>
<organism evidence="2 3">
    <name type="scientific">Achaetomium macrosporum</name>
    <dbReference type="NCBI Taxonomy" id="79813"/>
    <lineage>
        <taxon>Eukaryota</taxon>
        <taxon>Fungi</taxon>
        <taxon>Dikarya</taxon>
        <taxon>Ascomycota</taxon>
        <taxon>Pezizomycotina</taxon>
        <taxon>Sordariomycetes</taxon>
        <taxon>Sordariomycetidae</taxon>
        <taxon>Sordariales</taxon>
        <taxon>Chaetomiaceae</taxon>
        <taxon>Achaetomium</taxon>
    </lineage>
</organism>
<feature type="transmembrane region" description="Helical" evidence="1">
    <location>
        <begin position="432"/>
        <end position="453"/>
    </location>
</feature>
<evidence type="ECO:0000313" key="2">
    <source>
        <dbReference type="EMBL" id="KAK4232797.1"/>
    </source>
</evidence>
<keyword evidence="1" id="KW-1133">Transmembrane helix</keyword>
<protein>
    <submittedName>
        <fullName evidence="2">Uncharacterized protein</fullName>
    </submittedName>
</protein>
<sequence length="483" mass="54924">MFKVKRIELLDTSGWKPSPERGLLGYIEAWWVTDEDLLTDDKVDDWIHQRHEFAAPRYSSSSPDISLSGRLSCIRLLMCERLSESFYPPEFAMSRRSFIQVEKLFGLPQATLPLICRNTGMEYYRLEFDAQEGNGKSPPSISAVIKYPQVYQLGNLGFSMTHSFASGNTLAFLHGWSIFSGRNQVTGEKMVSHGERIHKLLESSVSLWRHPLVLPTLLLQEHLFRCEEFIWRFLSPRIQKIENDLGVTRSGRLVQTPLAVPEEIKELLANDERRIQIASAVNTTLVDTITVISILKWDKRLSEFIKRADKELQKYYKDAKINTNAEMELDSAVDHFSCEAISSAEYVSGMRSRLEIQLTVLYNFVAQAGNELNARIAATTSLDSAAMKTLAFVTTIFLPLSFVASLFSIPVFDWQASSEDGSSDHSVASSRFWIYWVVSVPLTAATLLGWRLWWKRQKDHYAMEYPQVLRVAGKGKCAGVKEV</sequence>
<proteinExistence type="predicted"/>
<comment type="caution">
    <text evidence="2">The sequence shown here is derived from an EMBL/GenBank/DDBJ whole genome shotgun (WGS) entry which is preliminary data.</text>
</comment>
<keyword evidence="1" id="KW-0472">Membrane</keyword>
<reference evidence="2" key="1">
    <citation type="journal article" date="2023" name="Mol. Phylogenet. Evol.">
        <title>Genome-scale phylogeny and comparative genomics of the fungal order Sordariales.</title>
        <authorList>
            <person name="Hensen N."/>
            <person name="Bonometti L."/>
            <person name="Westerberg I."/>
            <person name="Brannstrom I.O."/>
            <person name="Guillou S."/>
            <person name="Cros-Aarteil S."/>
            <person name="Calhoun S."/>
            <person name="Haridas S."/>
            <person name="Kuo A."/>
            <person name="Mondo S."/>
            <person name="Pangilinan J."/>
            <person name="Riley R."/>
            <person name="LaButti K."/>
            <person name="Andreopoulos B."/>
            <person name="Lipzen A."/>
            <person name="Chen C."/>
            <person name="Yan M."/>
            <person name="Daum C."/>
            <person name="Ng V."/>
            <person name="Clum A."/>
            <person name="Steindorff A."/>
            <person name="Ohm R.A."/>
            <person name="Martin F."/>
            <person name="Silar P."/>
            <person name="Natvig D.O."/>
            <person name="Lalanne C."/>
            <person name="Gautier V."/>
            <person name="Ament-Velasquez S.L."/>
            <person name="Kruys A."/>
            <person name="Hutchinson M.I."/>
            <person name="Powell A.J."/>
            <person name="Barry K."/>
            <person name="Miller A.N."/>
            <person name="Grigoriev I.V."/>
            <person name="Debuchy R."/>
            <person name="Gladieux P."/>
            <person name="Hiltunen Thoren M."/>
            <person name="Johannesson H."/>
        </authorList>
    </citation>
    <scope>NUCLEOTIDE SEQUENCE</scope>
    <source>
        <strain evidence="2">CBS 532.94</strain>
    </source>
</reference>
<feature type="transmembrane region" description="Helical" evidence="1">
    <location>
        <begin position="390"/>
        <end position="412"/>
    </location>
</feature>
<accession>A0AAN7C0D0</accession>
<dbReference type="EMBL" id="MU860876">
    <property type="protein sequence ID" value="KAK4232797.1"/>
    <property type="molecule type" value="Genomic_DNA"/>
</dbReference>
<reference evidence="2" key="2">
    <citation type="submission" date="2023-05" db="EMBL/GenBank/DDBJ databases">
        <authorList>
            <consortium name="Lawrence Berkeley National Laboratory"/>
            <person name="Steindorff A."/>
            <person name="Hensen N."/>
            <person name="Bonometti L."/>
            <person name="Westerberg I."/>
            <person name="Brannstrom I.O."/>
            <person name="Guillou S."/>
            <person name="Cros-Aarteil S."/>
            <person name="Calhoun S."/>
            <person name="Haridas S."/>
            <person name="Kuo A."/>
            <person name="Mondo S."/>
            <person name="Pangilinan J."/>
            <person name="Riley R."/>
            <person name="Labutti K."/>
            <person name="Andreopoulos B."/>
            <person name="Lipzen A."/>
            <person name="Chen C."/>
            <person name="Yanf M."/>
            <person name="Daum C."/>
            <person name="Ng V."/>
            <person name="Clum A."/>
            <person name="Ohm R."/>
            <person name="Martin F."/>
            <person name="Silar P."/>
            <person name="Natvig D."/>
            <person name="Lalanne C."/>
            <person name="Gautier V."/>
            <person name="Ament-Velasquez S.L."/>
            <person name="Kruys A."/>
            <person name="Hutchinson M.I."/>
            <person name="Powell A.J."/>
            <person name="Barry K."/>
            <person name="Miller A.N."/>
            <person name="Grigoriev I.V."/>
            <person name="Debuchy R."/>
            <person name="Gladieux P."/>
            <person name="Thoren M.H."/>
            <person name="Johannesson H."/>
        </authorList>
    </citation>
    <scope>NUCLEOTIDE SEQUENCE</scope>
    <source>
        <strain evidence="2">CBS 532.94</strain>
    </source>
</reference>
<gene>
    <name evidence="2" type="ORF">C8A03DRAFT_19986</name>
</gene>
<evidence type="ECO:0000313" key="3">
    <source>
        <dbReference type="Proteomes" id="UP001303760"/>
    </source>
</evidence>
<dbReference type="Proteomes" id="UP001303760">
    <property type="component" value="Unassembled WGS sequence"/>
</dbReference>
<keyword evidence="3" id="KW-1185">Reference proteome</keyword>
<keyword evidence="1" id="KW-0812">Transmembrane</keyword>